<gene>
    <name evidence="2" type="ORF">S12H4_18878</name>
</gene>
<dbReference type="SUPFAM" id="SSF46548">
    <property type="entry name" value="alpha-helical ferredoxin"/>
    <property type="match status" value="1"/>
</dbReference>
<feature type="domain" description="4Fe-4S ferredoxin-type" evidence="1">
    <location>
        <begin position="103"/>
        <end position="124"/>
    </location>
</feature>
<evidence type="ECO:0000313" key="2">
    <source>
        <dbReference type="EMBL" id="GAI79688.1"/>
    </source>
</evidence>
<dbReference type="PROSITE" id="PS00198">
    <property type="entry name" value="4FE4S_FER_1"/>
    <property type="match status" value="1"/>
</dbReference>
<feature type="non-terminal residue" evidence="2">
    <location>
        <position position="259"/>
    </location>
</feature>
<dbReference type="InterPro" id="IPR017896">
    <property type="entry name" value="4Fe4S_Fe-S-bd"/>
</dbReference>
<evidence type="ECO:0000259" key="1">
    <source>
        <dbReference type="PROSITE" id="PS51379"/>
    </source>
</evidence>
<dbReference type="InterPro" id="IPR017900">
    <property type="entry name" value="4Fe4S_Fe_S_CS"/>
</dbReference>
<reference evidence="2" key="1">
    <citation type="journal article" date="2014" name="Front. Microbiol.">
        <title>High frequency of phylogenetically diverse reductive dehalogenase-homologous genes in deep subseafloor sedimentary metagenomes.</title>
        <authorList>
            <person name="Kawai M."/>
            <person name="Futagami T."/>
            <person name="Toyoda A."/>
            <person name="Takaki Y."/>
            <person name="Nishi S."/>
            <person name="Hori S."/>
            <person name="Arai W."/>
            <person name="Tsubouchi T."/>
            <person name="Morono Y."/>
            <person name="Uchiyama I."/>
            <person name="Ito T."/>
            <person name="Fujiyama A."/>
            <person name="Inagaki F."/>
            <person name="Takami H."/>
        </authorList>
    </citation>
    <scope>NUCLEOTIDE SEQUENCE</scope>
    <source>
        <strain evidence="2">Expedition CK06-06</strain>
    </source>
</reference>
<name>X1RGE5_9ZZZZ</name>
<proteinExistence type="predicted"/>
<dbReference type="PROSITE" id="PS51379">
    <property type="entry name" value="4FE4S_FER_2"/>
    <property type="match status" value="1"/>
</dbReference>
<organism evidence="2">
    <name type="scientific">marine sediment metagenome</name>
    <dbReference type="NCBI Taxonomy" id="412755"/>
    <lineage>
        <taxon>unclassified sequences</taxon>
        <taxon>metagenomes</taxon>
        <taxon>ecological metagenomes</taxon>
    </lineage>
</organism>
<protein>
    <recommendedName>
        <fullName evidence="1">4Fe-4S ferredoxin-type domain-containing protein</fullName>
    </recommendedName>
</protein>
<sequence length="259" mass="29257">MVIIGIPCPGLIDLSKVELVTGKDRDELDDIAWQGDKITVRFNGEEKAFPTEEVLFDNCLGCECPTPQEYDILLGEPRPAAPNLTASRKNLEKLDGMSSEERWDFWKNEFSRCIRCYACRNVCPACFCKRCFVEESEPQWVLPVPRWQDNLIFQVIFIRGRPAEITNIAEKPEEEGKLIIQFEDTLVGLQRRLPVDMVVLGVGLEAQPDAEAVARLFNISRSADGFFMEKHPKLDPVATMTDGIFITGCCQGPRDIPDT</sequence>
<dbReference type="EMBL" id="BARW01009374">
    <property type="protein sequence ID" value="GAI79688.1"/>
    <property type="molecule type" value="Genomic_DNA"/>
</dbReference>
<dbReference type="AlphaFoldDB" id="X1RGE5"/>
<comment type="caution">
    <text evidence="2">The sequence shown here is derived from an EMBL/GenBank/DDBJ whole genome shotgun (WGS) entry which is preliminary data.</text>
</comment>
<accession>X1RGE5</accession>